<keyword evidence="2" id="KW-0238">DNA-binding</keyword>
<dbReference type="PROSITE" id="PS50937">
    <property type="entry name" value="HTH_MERR_2"/>
    <property type="match status" value="1"/>
</dbReference>
<dbReference type="RefSeq" id="WP_204572182.1">
    <property type="nucleotide sequence ID" value="NZ_JACJLL010000036.1"/>
</dbReference>
<accession>A0ABS2FFR0</accession>
<dbReference type="SUPFAM" id="SSF46955">
    <property type="entry name" value="Putative DNA-binding domain"/>
    <property type="match status" value="1"/>
</dbReference>
<dbReference type="InterPro" id="IPR000551">
    <property type="entry name" value="MerR-type_HTH_dom"/>
</dbReference>
<evidence type="ECO:0000256" key="4">
    <source>
        <dbReference type="ARBA" id="ARBA00023163"/>
    </source>
</evidence>
<dbReference type="SMART" id="SM00422">
    <property type="entry name" value="HTH_MERR"/>
    <property type="match status" value="1"/>
</dbReference>
<feature type="domain" description="HTH merR-type" evidence="5">
    <location>
        <begin position="1"/>
        <end position="69"/>
    </location>
</feature>
<evidence type="ECO:0000256" key="2">
    <source>
        <dbReference type="ARBA" id="ARBA00023125"/>
    </source>
</evidence>
<dbReference type="InterPro" id="IPR047057">
    <property type="entry name" value="MerR_fam"/>
</dbReference>
<dbReference type="PANTHER" id="PTHR30204:SF90">
    <property type="entry name" value="HTH-TYPE TRANSCRIPTIONAL ACTIVATOR MTA"/>
    <property type="match status" value="1"/>
</dbReference>
<dbReference type="Pfam" id="PF13411">
    <property type="entry name" value="MerR_1"/>
    <property type="match status" value="1"/>
</dbReference>
<dbReference type="InterPro" id="IPR009061">
    <property type="entry name" value="DNA-bd_dom_put_sf"/>
</dbReference>
<evidence type="ECO:0000313" key="6">
    <source>
        <dbReference type="EMBL" id="MBM6819194.1"/>
    </source>
</evidence>
<evidence type="ECO:0000256" key="1">
    <source>
        <dbReference type="ARBA" id="ARBA00023015"/>
    </source>
</evidence>
<dbReference type="EMBL" id="JACJLL010000036">
    <property type="protein sequence ID" value="MBM6819194.1"/>
    <property type="molecule type" value="Genomic_DNA"/>
</dbReference>
<reference evidence="6 7" key="1">
    <citation type="journal article" date="2021" name="Sci. Rep.">
        <title>The distribution of antibiotic resistance genes in chicken gut microbiota commensals.</title>
        <authorList>
            <person name="Juricova H."/>
            <person name="Matiasovicova J."/>
            <person name="Kubasova T."/>
            <person name="Cejkova D."/>
            <person name="Rychlik I."/>
        </authorList>
    </citation>
    <scope>NUCLEOTIDE SEQUENCE [LARGE SCALE GENOMIC DNA]</scope>
    <source>
        <strain evidence="6 7">An435</strain>
    </source>
</reference>
<keyword evidence="7" id="KW-1185">Reference proteome</keyword>
<dbReference type="Pfam" id="PF07739">
    <property type="entry name" value="TipAS"/>
    <property type="match status" value="1"/>
</dbReference>
<dbReference type="Gene3D" id="1.10.490.50">
    <property type="entry name" value="Antibiotic binding domain of TipA-like multidrug resistance regulators"/>
    <property type="match status" value="1"/>
</dbReference>
<keyword evidence="4" id="KW-0804">Transcription</keyword>
<dbReference type="PANTHER" id="PTHR30204">
    <property type="entry name" value="REDOX-CYCLING DRUG-SENSING TRANSCRIPTIONAL ACTIVATOR SOXR"/>
    <property type="match status" value="1"/>
</dbReference>
<dbReference type="Proteomes" id="UP000767334">
    <property type="component" value="Unassembled WGS sequence"/>
</dbReference>
<dbReference type="PROSITE" id="PS00552">
    <property type="entry name" value="HTH_MERR_1"/>
    <property type="match status" value="1"/>
</dbReference>
<dbReference type="SUPFAM" id="SSF89082">
    <property type="entry name" value="Antibiotic binding domain of TipA-like multidrug resistance regulators"/>
    <property type="match status" value="1"/>
</dbReference>
<name>A0ABS2FFR0_9CLOT</name>
<comment type="caution">
    <text evidence="6">The sequence shown here is derived from an EMBL/GenBank/DDBJ whole genome shotgun (WGS) entry which is preliminary data.</text>
</comment>
<dbReference type="InterPro" id="IPR036244">
    <property type="entry name" value="TipA-like_antibiotic-bd"/>
</dbReference>
<keyword evidence="1" id="KW-0805">Transcription regulation</keyword>
<dbReference type="Gene3D" id="1.10.1660.10">
    <property type="match status" value="1"/>
</dbReference>
<proteinExistence type="predicted"/>
<evidence type="ECO:0000256" key="3">
    <source>
        <dbReference type="ARBA" id="ARBA00023159"/>
    </source>
</evidence>
<sequence length="248" mass="29078">MKISEVAKLSGVTVRTLHYYDEIGLLKPSDTTEAGYRVYSNKDLETLQQILFFRELDFPLNEIKEIMINPNYNKNEALNKHKELLIEKRKRIDGLIALINKTIKRDNIMSFKEFDNSKIEENKRKYSEEVKNRWGNTDAYKEYEKKTSSYDKNSWTTINEEMIEILKEFADNSNEDPNSHIVQSLVEKWRAYITSNFYNCTKEILSGLGLMYIGDERFKENIDKYGEGTAEFMAKAIEIYCAPHGSEK</sequence>
<dbReference type="CDD" id="cd01106">
    <property type="entry name" value="HTH_TipAL-Mta"/>
    <property type="match status" value="1"/>
</dbReference>
<protein>
    <submittedName>
        <fullName evidence="6">MerR family transcriptional regulator</fullName>
    </submittedName>
</protein>
<evidence type="ECO:0000313" key="7">
    <source>
        <dbReference type="Proteomes" id="UP000767334"/>
    </source>
</evidence>
<organism evidence="6 7">
    <name type="scientific">Clostridium saudiense</name>
    <dbReference type="NCBI Taxonomy" id="1414720"/>
    <lineage>
        <taxon>Bacteria</taxon>
        <taxon>Bacillati</taxon>
        <taxon>Bacillota</taxon>
        <taxon>Clostridia</taxon>
        <taxon>Eubacteriales</taxon>
        <taxon>Clostridiaceae</taxon>
        <taxon>Clostridium</taxon>
    </lineage>
</organism>
<keyword evidence="3" id="KW-0010">Activator</keyword>
<evidence type="ECO:0000259" key="5">
    <source>
        <dbReference type="PROSITE" id="PS50937"/>
    </source>
</evidence>
<dbReference type="InterPro" id="IPR012925">
    <property type="entry name" value="TipAS_dom"/>
</dbReference>
<gene>
    <name evidence="6" type="ORF">H6A19_07570</name>
</gene>